<organism evidence="2 3">
    <name type="scientific">Metarhizium robertsii</name>
    <dbReference type="NCBI Taxonomy" id="568076"/>
    <lineage>
        <taxon>Eukaryota</taxon>
        <taxon>Fungi</taxon>
        <taxon>Dikarya</taxon>
        <taxon>Ascomycota</taxon>
        <taxon>Pezizomycotina</taxon>
        <taxon>Sordariomycetes</taxon>
        <taxon>Hypocreomycetidae</taxon>
        <taxon>Hypocreales</taxon>
        <taxon>Clavicipitaceae</taxon>
        <taxon>Metarhizium</taxon>
    </lineage>
</organism>
<feature type="signal peptide" evidence="1">
    <location>
        <begin position="1"/>
        <end position="18"/>
    </location>
</feature>
<dbReference type="OrthoDB" id="4837799at2759"/>
<keyword evidence="1" id="KW-0732">Signal</keyword>
<gene>
    <name evidence="2" type="ORF">X797_001903</name>
</gene>
<dbReference type="AlphaFoldDB" id="A0A0A1V2Y8"/>
<feature type="chain" id="PRO_5001981049" evidence="1">
    <location>
        <begin position="19"/>
        <end position="129"/>
    </location>
</feature>
<sequence length="129" mass="14090">MVSHKPIILFALLCAAGSLPKDKVPRPTPTVTRRRHPITASRLQATRVPGPLPTESEVRGDVSSRCRPDCQHTYCDEHEAMWCYVWGGVSAYDLSLGIIPGETRVYLGTCDGKPKTVAPKCCEGNCGHD</sequence>
<evidence type="ECO:0000313" key="3">
    <source>
        <dbReference type="Proteomes" id="UP000030151"/>
    </source>
</evidence>
<dbReference type="EMBL" id="JELW01000002">
    <property type="protein sequence ID" value="EXV04230.1"/>
    <property type="molecule type" value="Genomic_DNA"/>
</dbReference>
<dbReference type="HOGENOM" id="CLU_1949330_0_0_1"/>
<name>A0A0A1V2Y8_9HYPO</name>
<evidence type="ECO:0000313" key="2">
    <source>
        <dbReference type="EMBL" id="EXV04230.1"/>
    </source>
</evidence>
<dbReference type="Proteomes" id="UP000030151">
    <property type="component" value="Unassembled WGS sequence"/>
</dbReference>
<proteinExistence type="predicted"/>
<reference evidence="2 3" key="1">
    <citation type="submission" date="2014-02" db="EMBL/GenBank/DDBJ databases">
        <title>The genome sequence of the entomopathogenic fungus Metarhizium robertsii ARSEF 2575.</title>
        <authorList>
            <person name="Giuliano Garisto Donzelli B."/>
            <person name="Roe B.A."/>
            <person name="Macmil S.L."/>
            <person name="Krasnoff S.B."/>
            <person name="Gibson D.M."/>
        </authorList>
    </citation>
    <scope>NUCLEOTIDE SEQUENCE [LARGE SCALE GENOMIC DNA]</scope>
    <source>
        <strain evidence="2 3">ARSEF 2575</strain>
    </source>
</reference>
<evidence type="ECO:0000256" key="1">
    <source>
        <dbReference type="SAM" id="SignalP"/>
    </source>
</evidence>
<accession>A0A0A1V2Y8</accession>
<protein>
    <submittedName>
        <fullName evidence="2">Uncharacterized protein</fullName>
    </submittedName>
</protein>
<comment type="caution">
    <text evidence="2">The sequence shown here is derived from an EMBL/GenBank/DDBJ whole genome shotgun (WGS) entry which is preliminary data.</text>
</comment>